<name>A0A926Z6Y4_9CYAN</name>
<evidence type="ECO:0000313" key="3">
    <source>
        <dbReference type="Proteomes" id="UP000631421"/>
    </source>
</evidence>
<reference evidence="2" key="1">
    <citation type="journal article" date="2015" name="ISME J.">
        <title>Draft Genome Sequence of Streptomyces incarnatus NRRL8089, which Produces the Nucleoside Antibiotic Sinefungin.</title>
        <authorList>
            <person name="Oshima K."/>
            <person name="Hattori M."/>
            <person name="Shimizu H."/>
            <person name="Fukuda K."/>
            <person name="Nemoto M."/>
            <person name="Inagaki K."/>
            <person name="Tamura T."/>
        </authorList>
    </citation>
    <scope>NUCLEOTIDE SEQUENCE</scope>
    <source>
        <strain evidence="2">FACHB-1277</strain>
    </source>
</reference>
<feature type="domain" description="Trypsin-co-occurring" evidence="1">
    <location>
        <begin position="9"/>
        <end position="111"/>
    </location>
</feature>
<evidence type="ECO:0000313" key="2">
    <source>
        <dbReference type="EMBL" id="MBD2151147.1"/>
    </source>
</evidence>
<evidence type="ECO:0000259" key="1">
    <source>
        <dbReference type="Pfam" id="PF19493"/>
    </source>
</evidence>
<dbReference type="Pfam" id="PF19493">
    <property type="entry name" value="Trypco1"/>
    <property type="match status" value="1"/>
</dbReference>
<dbReference type="Proteomes" id="UP000631421">
    <property type="component" value="Unassembled WGS sequence"/>
</dbReference>
<keyword evidence="3" id="KW-1185">Reference proteome</keyword>
<dbReference type="RefSeq" id="WP_190351565.1">
    <property type="nucleotide sequence ID" value="NZ_JACJPY010000043.1"/>
</dbReference>
<dbReference type="AlphaFoldDB" id="A0A926Z6Y4"/>
<protein>
    <recommendedName>
        <fullName evidence="1">Trypsin-co-occurring domain-containing protein</fullName>
    </recommendedName>
</protein>
<organism evidence="2 3">
    <name type="scientific">Pseudanabaena cinerea FACHB-1277</name>
    <dbReference type="NCBI Taxonomy" id="2949581"/>
    <lineage>
        <taxon>Bacteria</taxon>
        <taxon>Bacillati</taxon>
        <taxon>Cyanobacteriota</taxon>
        <taxon>Cyanophyceae</taxon>
        <taxon>Pseudanabaenales</taxon>
        <taxon>Pseudanabaenaceae</taxon>
        <taxon>Pseudanabaena</taxon>
        <taxon>Pseudanabaena cinerea</taxon>
    </lineage>
</organism>
<dbReference type="NCBIfam" id="NF041216">
    <property type="entry name" value="CU044_2847_fam"/>
    <property type="match status" value="1"/>
</dbReference>
<dbReference type="InterPro" id="IPR045794">
    <property type="entry name" value="Trypco1"/>
</dbReference>
<comment type="caution">
    <text evidence="2">The sequence shown here is derived from an EMBL/GenBank/DDBJ whole genome shotgun (WGS) entry which is preliminary data.</text>
</comment>
<proteinExistence type="predicted"/>
<dbReference type="EMBL" id="JACJPY010000043">
    <property type="protein sequence ID" value="MBD2151147.1"/>
    <property type="molecule type" value="Genomic_DNA"/>
</dbReference>
<reference evidence="2" key="2">
    <citation type="submission" date="2020-08" db="EMBL/GenBank/DDBJ databases">
        <authorList>
            <person name="Chen M."/>
            <person name="Teng W."/>
            <person name="Zhao L."/>
            <person name="Hu C."/>
            <person name="Zhou Y."/>
            <person name="Han B."/>
            <person name="Song L."/>
            <person name="Shu W."/>
        </authorList>
    </citation>
    <scope>NUCLEOTIDE SEQUENCE</scope>
    <source>
        <strain evidence="2">FACHB-1277</strain>
    </source>
</reference>
<gene>
    <name evidence="2" type="ORF">H6F44_13600</name>
</gene>
<accession>A0A926Z6Y4</accession>
<sequence>MDKKAIAEFTLADGTKVYFEVPKPSSDSATVEVGIGDKVYAVAEGAAGSFEKALDMVKPVANAVISKIRDGLTTPVDEVEVKFGFTLSVEAGVIFSSVGGEASFEVTLKWK</sequence>